<evidence type="ECO:0000256" key="1">
    <source>
        <dbReference type="ARBA" id="ARBA00004141"/>
    </source>
</evidence>
<feature type="transmembrane region" description="Helical" evidence="6">
    <location>
        <begin position="322"/>
        <end position="341"/>
    </location>
</feature>
<feature type="transmembrane region" description="Helical" evidence="6">
    <location>
        <begin position="283"/>
        <end position="302"/>
    </location>
</feature>
<dbReference type="InterPro" id="IPR036259">
    <property type="entry name" value="MFS_trans_sf"/>
</dbReference>
<feature type="domain" description="Major facilitator superfamily (MFS) profile" evidence="7">
    <location>
        <begin position="1"/>
        <end position="172"/>
    </location>
</feature>
<dbReference type="Gene3D" id="1.20.1250.20">
    <property type="entry name" value="MFS general substrate transporter like domains"/>
    <property type="match status" value="2"/>
</dbReference>
<dbReference type="GO" id="GO:0022857">
    <property type="term" value="F:transmembrane transporter activity"/>
    <property type="evidence" value="ECO:0007669"/>
    <property type="project" value="InterPro"/>
</dbReference>
<comment type="subcellular location">
    <subcellularLocation>
        <location evidence="1">Membrane</location>
        <topology evidence="1">Multi-pass membrane protein</topology>
    </subcellularLocation>
</comment>
<dbReference type="PANTHER" id="PTHR23506">
    <property type="entry name" value="GH10249P"/>
    <property type="match status" value="1"/>
</dbReference>
<evidence type="ECO:0000259" key="7">
    <source>
        <dbReference type="PROSITE" id="PS50850"/>
    </source>
</evidence>
<evidence type="ECO:0000256" key="2">
    <source>
        <dbReference type="ARBA" id="ARBA00022448"/>
    </source>
</evidence>
<feature type="transmembrane region" description="Helical" evidence="6">
    <location>
        <begin position="85"/>
        <end position="106"/>
    </location>
</feature>
<evidence type="ECO:0000256" key="6">
    <source>
        <dbReference type="SAM" id="Phobius"/>
    </source>
</evidence>
<proteinExistence type="predicted"/>
<feature type="transmembrane region" description="Helical" evidence="6">
    <location>
        <begin position="147"/>
        <end position="166"/>
    </location>
</feature>
<evidence type="ECO:0000256" key="5">
    <source>
        <dbReference type="ARBA" id="ARBA00023136"/>
    </source>
</evidence>
<dbReference type="InterPro" id="IPR020846">
    <property type="entry name" value="MFS_dom"/>
</dbReference>
<feature type="transmembrane region" description="Helical" evidence="6">
    <location>
        <begin position="28"/>
        <end position="47"/>
    </location>
</feature>
<dbReference type="AlphaFoldDB" id="A0A9W4HE37"/>
<dbReference type="SUPFAM" id="SSF103473">
    <property type="entry name" value="MFS general substrate transporter"/>
    <property type="match status" value="1"/>
</dbReference>
<keyword evidence="4 6" id="KW-1133">Transmembrane helix</keyword>
<feature type="transmembrane region" description="Helical" evidence="6">
    <location>
        <begin position="251"/>
        <end position="271"/>
    </location>
</feature>
<dbReference type="InterPro" id="IPR011701">
    <property type="entry name" value="MFS"/>
</dbReference>
<dbReference type="PROSITE" id="PS50850">
    <property type="entry name" value="MFS"/>
    <property type="match status" value="1"/>
</dbReference>
<organism evidence="8 9">
    <name type="scientific">Penicillium olsonii</name>
    <dbReference type="NCBI Taxonomy" id="99116"/>
    <lineage>
        <taxon>Eukaryota</taxon>
        <taxon>Fungi</taxon>
        <taxon>Dikarya</taxon>
        <taxon>Ascomycota</taxon>
        <taxon>Pezizomycotina</taxon>
        <taxon>Eurotiomycetes</taxon>
        <taxon>Eurotiomycetidae</taxon>
        <taxon>Eurotiales</taxon>
        <taxon>Aspergillaceae</taxon>
        <taxon>Penicillium</taxon>
    </lineage>
</organism>
<dbReference type="PANTHER" id="PTHR23506:SF35">
    <property type="entry name" value="MAJOR FACILITATOR SUPERFAMILY (MFS) PROFILE DOMAIN-CONTAINING PROTEIN-RELATED"/>
    <property type="match status" value="1"/>
</dbReference>
<evidence type="ECO:0000256" key="4">
    <source>
        <dbReference type="ARBA" id="ARBA00022989"/>
    </source>
</evidence>
<dbReference type="InterPro" id="IPR050930">
    <property type="entry name" value="MFS_Vesicular_Transporter"/>
</dbReference>
<accession>A0A9W4HE37</accession>
<dbReference type="OrthoDB" id="5086884at2759"/>
<evidence type="ECO:0000313" key="9">
    <source>
        <dbReference type="Proteomes" id="UP001153618"/>
    </source>
</evidence>
<dbReference type="GO" id="GO:0016020">
    <property type="term" value="C:membrane"/>
    <property type="evidence" value="ECO:0007669"/>
    <property type="project" value="UniProtKB-SubCell"/>
</dbReference>
<dbReference type="Pfam" id="PF07690">
    <property type="entry name" value="MFS_1"/>
    <property type="match status" value="1"/>
</dbReference>
<evidence type="ECO:0000256" key="3">
    <source>
        <dbReference type="ARBA" id="ARBA00022692"/>
    </source>
</evidence>
<keyword evidence="2" id="KW-0813">Transport</keyword>
<name>A0A9W4HE37_PENOL</name>
<comment type="caution">
    <text evidence="8">The sequence shown here is derived from an EMBL/GenBank/DDBJ whole genome shotgun (WGS) entry which is preliminary data.</text>
</comment>
<evidence type="ECO:0000313" key="8">
    <source>
        <dbReference type="EMBL" id="CAG7982776.1"/>
    </source>
</evidence>
<sequence length="567" mass="62365">MLFAFMVPLLPHIFENRLGLDATLTQKYTSIFLVEGALISIISSPLIGSIADRASSKKMLLLVLLALTLVSVLCLSMTLSLTWLFIGRFFQCIVTNALFIVGIATMAENLGSENMGKIAGLSSTLASAGTCSGPVIAGFLFGIGGYWTAWAGAALFLVVDIIMRLLMIEKPRHKQNGPSNTESPCAEQTGCSEREPLLNEAQNPKEIGGWRFYLYLFRQPRFTAGIISYFVFALFIASFESTLATHVWHTFGWGVFPVGLLFASIQGPGMILSPLVGWLKDRVGSCIPTTIGFVSVAPFLWLLGAAGDERFPWATKGNTGEVIYAVCTTTFGCLMCLLNGAGMMEATETVDELEEQSPGIFGPYGGYSRAVAITNMSWMSGLLVGPILAGLIVDKVGYFELQCVLGKLTRSTSGQAWNSKIAPSLPRYIDVNCFQSAYLYWLLSTLLSTSAPSTPKQIPMRILFHDLCCTQYKLQYECQGKSATNTISVHMNLINICPRIGNFEQHLAHATHTDWWSFCWHARLVGLGYPIDQSDRWALHLQDQKSRHTGLDIFKSMWLGWIGSRVL</sequence>
<protein>
    <recommendedName>
        <fullName evidence="7">Major facilitator superfamily (MFS) profile domain-containing protein</fullName>
    </recommendedName>
</protein>
<gene>
    <name evidence="8" type="ORF">POLS_LOCUS1349</name>
</gene>
<keyword evidence="3 6" id="KW-0812">Transmembrane</keyword>
<dbReference type="Proteomes" id="UP001153618">
    <property type="component" value="Unassembled WGS sequence"/>
</dbReference>
<reference evidence="8" key="1">
    <citation type="submission" date="2021-07" db="EMBL/GenBank/DDBJ databases">
        <authorList>
            <person name="Branca A.L. A."/>
        </authorList>
    </citation>
    <scope>NUCLEOTIDE SEQUENCE</scope>
</reference>
<feature type="transmembrane region" description="Helical" evidence="6">
    <location>
        <begin position="118"/>
        <end position="141"/>
    </location>
</feature>
<keyword evidence="9" id="KW-1185">Reference proteome</keyword>
<feature type="transmembrane region" description="Helical" evidence="6">
    <location>
        <begin position="59"/>
        <end position="79"/>
    </location>
</feature>
<keyword evidence="5 6" id="KW-0472">Membrane</keyword>
<feature type="transmembrane region" description="Helical" evidence="6">
    <location>
        <begin position="222"/>
        <end position="239"/>
    </location>
</feature>
<dbReference type="EMBL" id="CAJVOS010000010">
    <property type="protein sequence ID" value="CAG7982776.1"/>
    <property type="molecule type" value="Genomic_DNA"/>
</dbReference>